<dbReference type="GO" id="GO:0043565">
    <property type="term" value="F:sequence-specific DNA binding"/>
    <property type="evidence" value="ECO:0007669"/>
    <property type="project" value="InterPro"/>
</dbReference>
<evidence type="ECO:0000256" key="3">
    <source>
        <dbReference type="ARBA" id="ARBA00023163"/>
    </source>
</evidence>
<dbReference type="PRINTS" id="PR00032">
    <property type="entry name" value="HTHARAC"/>
</dbReference>
<dbReference type="SMART" id="SM00342">
    <property type="entry name" value="HTH_ARAC"/>
    <property type="match status" value="1"/>
</dbReference>
<dbReference type="PANTHER" id="PTHR46796">
    <property type="entry name" value="HTH-TYPE TRANSCRIPTIONAL ACTIVATOR RHAS-RELATED"/>
    <property type="match status" value="1"/>
</dbReference>
<dbReference type="AlphaFoldDB" id="A0A3E0WL74"/>
<dbReference type="PROSITE" id="PS01124">
    <property type="entry name" value="HTH_ARAC_FAMILY_2"/>
    <property type="match status" value="1"/>
</dbReference>
<dbReference type="PROSITE" id="PS00041">
    <property type="entry name" value="HTH_ARAC_FAMILY_1"/>
    <property type="match status" value="1"/>
</dbReference>
<evidence type="ECO:0000256" key="2">
    <source>
        <dbReference type="ARBA" id="ARBA00023125"/>
    </source>
</evidence>
<keyword evidence="6" id="KW-1185">Reference proteome</keyword>
<dbReference type="EMBL" id="NFZW01000020">
    <property type="protein sequence ID" value="RFA33558.1"/>
    <property type="molecule type" value="Genomic_DNA"/>
</dbReference>
<comment type="caution">
    <text evidence="5">The sequence shown here is derived from an EMBL/GenBank/DDBJ whole genome shotgun (WGS) entry which is preliminary data.</text>
</comment>
<evidence type="ECO:0000313" key="6">
    <source>
        <dbReference type="Proteomes" id="UP000256763"/>
    </source>
</evidence>
<evidence type="ECO:0000256" key="1">
    <source>
        <dbReference type="ARBA" id="ARBA00023015"/>
    </source>
</evidence>
<accession>A0A3E0WL74</accession>
<dbReference type="OrthoDB" id="282744at2"/>
<reference evidence="6" key="1">
    <citation type="submission" date="2017-05" db="EMBL/GenBank/DDBJ databases">
        <authorList>
            <person name="Sharma S."/>
            <person name="Sidhu C."/>
            <person name="Pinnaka A.K."/>
        </authorList>
    </citation>
    <scope>NUCLEOTIDE SEQUENCE [LARGE SCALE GENOMIC DNA]</scope>
    <source>
        <strain evidence="6">AK93</strain>
    </source>
</reference>
<name>A0A3E0WL74_9GAMM</name>
<dbReference type="PANTHER" id="PTHR46796:SF6">
    <property type="entry name" value="ARAC SUBFAMILY"/>
    <property type="match status" value="1"/>
</dbReference>
<gene>
    <name evidence="5" type="ORF">CAL65_17030</name>
</gene>
<dbReference type="InterPro" id="IPR018060">
    <property type="entry name" value="HTH_AraC"/>
</dbReference>
<dbReference type="RefSeq" id="WP_116302933.1">
    <property type="nucleotide sequence ID" value="NZ_NFZV01000015.1"/>
</dbReference>
<keyword evidence="1" id="KW-0805">Transcription regulation</keyword>
<evidence type="ECO:0000313" key="5">
    <source>
        <dbReference type="EMBL" id="RFA33558.1"/>
    </source>
</evidence>
<protein>
    <recommendedName>
        <fullName evidence="4">HTH araC/xylS-type domain-containing protein</fullName>
    </recommendedName>
</protein>
<feature type="domain" description="HTH araC/xylS-type" evidence="4">
    <location>
        <begin position="252"/>
        <end position="351"/>
    </location>
</feature>
<organism evidence="5 6">
    <name type="scientific">Alkalilimnicola ehrlichii</name>
    <dbReference type="NCBI Taxonomy" id="351052"/>
    <lineage>
        <taxon>Bacteria</taxon>
        <taxon>Pseudomonadati</taxon>
        <taxon>Pseudomonadota</taxon>
        <taxon>Gammaproteobacteria</taxon>
        <taxon>Chromatiales</taxon>
        <taxon>Ectothiorhodospiraceae</taxon>
        <taxon>Alkalilimnicola</taxon>
    </lineage>
</organism>
<keyword evidence="2" id="KW-0238">DNA-binding</keyword>
<evidence type="ECO:0000259" key="4">
    <source>
        <dbReference type="PROSITE" id="PS01124"/>
    </source>
</evidence>
<dbReference type="InterPro" id="IPR020449">
    <property type="entry name" value="Tscrpt_reg_AraC-type_HTH"/>
</dbReference>
<dbReference type="InterPro" id="IPR050204">
    <property type="entry name" value="AraC_XylS_family_regulators"/>
</dbReference>
<dbReference type="Proteomes" id="UP000256763">
    <property type="component" value="Unassembled WGS sequence"/>
</dbReference>
<dbReference type="InterPro" id="IPR009057">
    <property type="entry name" value="Homeodomain-like_sf"/>
</dbReference>
<dbReference type="Pfam" id="PF12833">
    <property type="entry name" value="HTH_18"/>
    <property type="match status" value="1"/>
</dbReference>
<proteinExistence type="predicted"/>
<dbReference type="SUPFAM" id="SSF46689">
    <property type="entry name" value="Homeodomain-like"/>
    <property type="match status" value="1"/>
</dbReference>
<keyword evidence="3" id="KW-0804">Transcription</keyword>
<dbReference type="Gene3D" id="1.10.10.60">
    <property type="entry name" value="Homeodomain-like"/>
    <property type="match status" value="1"/>
</dbReference>
<dbReference type="GO" id="GO:0003700">
    <property type="term" value="F:DNA-binding transcription factor activity"/>
    <property type="evidence" value="ECO:0007669"/>
    <property type="project" value="InterPro"/>
</dbReference>
<sequence>MTEVAQVGQGVRWDWAQEVWGWRPDREVWSAAQGLPRGNVYLSVSTAALPARSAYEFWCETALPGLDVAAPDAIQRRGFEAGLDAIVSPSGEFYRTYWDALSARRSRRHCANAESRDLDISLLLGGRSQWFYEGTSRQGKPGGLFAYATDRPIAFDSHAYQGLHLVVRQADLAASLERDETLSAGFVDRAFATSPLAPFLQTQLLALAQRGFGLPASARELALANARDIALTILQHELREYRRPEADNGVFLAARQLINRYLSNPELGPAFLLEKLGCSRATLYRAFARQGETVSGFIREQRLQRVHRLLRQAPEHATIAEIARRCGFLDSASFSRQFRQRFGMPPRECRP</sequence>
<dbReference type="InterPro" id="IPR018062">
    <property type="entry name" value="HTH_AraC-typ_CS"/>
</dbReference>